<name>A0A1I7JHR6_9GAMM</name>
<evidence type="ECO:0000313" key="4">
    <source>
        <dbReference type="Proteomes" id="UP000242496"/>
    </source>
</evidence>
<feature type="domain" description="DUF7823" evidence="2">
    <location>
        <begin position="115"/>
        <end position="220"/>
    </location>
</feature>
<gene>
    <name evidence="3" type="ORF">SAMN05421784_1331</name>
</gene>
<evidence type="ECO:0000313" key="3">
    <source>
        <dbReference type="EMBL" id="SFU84682.1"/>
    </source>
</evidence>
<dbReference type="OrthoDB" id="6448141at2"/>
<evidence type="ECO:0008006" key="5">
    <source>
        <dbReference type="Google" id="ProtNLM"/>
    </source>
</evidence>
<evidence type="ECO:0000259" key="2">
    <source>
        <dbReference type="Pfam" id="PF25136"/>
    </source>
</evidence>
<evidence type="ECO:0000259" key="1">
    <source>
        <dbReference type="Pfam" id="PF11195"/>
    </source>
</evidence>
<dbReference type="Proteomes" id="UP000242496">
    <property type="component" value="Unassembled WGS sequence"/>
</dbReference>
<dbReference type="InterPro" id="IPR056725">
    <property type="entry name" value="DUF7823"/>
</dbReference>
<sequence length="222" mass="25692">MTQYYDSAICIQGKLHRSHWDTPNEYIRLTLEPTSEEECNSFIHIEKGDKRGVWFPWQPTSEDLMACDWKLLQSDNHKPEDCMLVFELELGAGKFNYGQEWGYMSESGKWLSGGTVTFGSLNPISNKTTIPNVLAFYWSTYNWFYLIVSSDKDDYRKIVELLTKDLYVTVDNTIYSLGTMPLLGDTDGRYTISYGNYEAQKLGGILKQTGEKKTFCLNWRDK</sequence>
<proteinExistence type="predicted"/>
<protein>
    <recommendedName>
        <fullName evidence="5">DUF2829 domain-containing protein</fullName>
    </recommendedName>
</protein>
<organism evidence="3 4">
    <name type="scientific">Xenorhabdus koppenhoeferi</name>
    <dbReference type="NCBI Taxonomy" id="351659"/>
    <lineage>
        <taxon>Bacteria</taxon>
        <taxon>Pseudomonadati</taxon>
        <taxon>Pseudomonadota</taxon>
        <taxon>Gammaproteobacteria</taxon>
        <taxon>Enterobacterales</taxon>
        <taxon>Morganellaceae</taxon>
        <taxon>Xenorhabdus</taxon>
    </lineage>
</organism>
<dbReference type="EMBL" id="FPBJ01000033">
    <property type="protein sequence ID" value="SFU84682.1"/>
    <property type="molecule type" value="Genomic_DNA"/>
</dbReference>
<feature type="domain" description="Thoeris anti-defense 2-like" evidence="1">
    <location>
        <begin position="13"/>
        <end position="71"/>
    </location>
</feature>
<dbReference type="AlphaFoldDB" id="A0A1I7JHR6"/>
<dbReference type="STRING" id="351659.SAMN05421784_1331"/>
<accession>A0A1I7JHR6</accession>
<dbReference type="Pfam" id="PF11195">
    <property type="entry name" value="Tad2-like"/>
    <property type="match status" value="1"/>
</dbReference>
<dbReference type="RefSeq" id="WP_092552927.1">
    <property type="nucleotide sequence ID" value="NZ_CAWRBG010000083.1"/>
</dbReference>
<dbReference type="Pfam" id="PF25136">
    <property type="entry name" value="DUF7823"/>
    <property type="match status" value="1"/>
</dbReference>
<keyword evidence="4" id="KW-1185">Reference proteome</keyword>
<dbReference type="InterPro" id="IPR021361">
    <property type="entry name" value="Tad2-like_dom"/>
</dbReference>
<reference evidence="4" key="1">
    <citation type="submission" date="2016-10" db="EMBL/GenBank/DDBJ databases">
        <authorList>
            <person name="Varghese N."/>
            <person name="Submissions S."/>
        </authorList>
    </citation>
    <scope>NUCLEOTIDE SEQUENCE [LARGE SCALE GENOMIC DNA]</scope>
    <source>
        <strain evidence="4">DSM 18168</strain>
    </source>
</reference>